<feature type="transmembrane region" description="Helical" evidence="6">
    <location>
        <begin position="293"/>
        <end position="320"/>
    </location>
</feature>
<evidence type="ECO:0000256" key="4">
    <source>
        <dbReference type="ARBA" id="ARBA00022989"/>
    </source>
</evidence>
<feature type="transmembrane region" description="Helical" evidence="6">
    <location>
        <begin position="12"/>
        <end position="28"/>
    </location>
</feature>
<evidence type="ECO:0000256" key="5">
    <source>
        <dbReference type="ARBA" id="ARBA00023136"/>
    </source>
</evidence>
<keyword evidence="8" id="KW-1185">Reference proteome</keyword>
<evidence type="ECO:0000256" key="6">
    <source>
        <dbReference type="SAM" id="Phobius"/>
    </source>
</evidence>
<feature type="transmembrane region" description="Helical" evidence="6">
    <location>
        <begin position="133"/>
        <end position="159"/>
    </location>
</feature>
<evidence type="ECO:0000313" key="7">
    <source>
        <dbReference type="EMBL" id="MBK0383412.1"/>
    </source>
</evidence>
<feature type="transmembrane region" description="Helical" evidence="6">
    <location>
        <begin position="222"/>
        <end position="252"/>
    </location>
</feature>
<feature type="transmembrane region" description="Helical" evidence="6">
    <location>
        <begin position="64"/>
        <end position="85"/>
    </location>
</feature>
<reference evidence="7 8" key="1">
    <citation type="submission" date="2020-12" db="EMBL/GenBank/DDBJ databases">
        <title>Bacterial novel species Pedobacter sp. SD-b isolated from soil.</title>
        <authorList>
            <person name="Jung H.-Y."/>
        </authorList>
    </citation>
    <scope>NUCLEOTIDE SEQUENCE [LARGE SCALE GENOMIC DNA]</scope>
    <source>
        <strain evidence="7 8">SD-b</strain>
    </source>
</reference>
<comment type="similarity">
    <text evidence="2">Belongs to the autoinducer-2 exporter (AI-2E) (TC 2.A.86) family.</text>
</comment>
<evidence type="ECO:0000256" key="2">
    <source>
        <dbReference type="ARBA" id="ARBA00009773"/>
    </source>
</evidence>
<evidence type="ECO:0000256" key="3">
    <source>
        <dbReference type="ARBA" id="ARBA00022692"/>
    </source>
</evidence>
<keyword evidence="4 6" id="KW-1133">Transmembrane helix</keyword>
<name>A0ABS1BKV6_9SPHI</name>
<feature type="transmembrane region" description="Helical" evidence="6">
    <location>
        <begin position="259"/>
        <end position="281"/>
    </location>
</feature>
<sequence length="344" mass="39103">MSVFTYKQRNILVLCALIFLGAVILYSLRELFNAFLGAVILYVLFKPVFLYLKRKIGRVASSISIIIVSFAIIIIPFFSLSYMVVSRLAKLQKDQFMVKAMISRLDDYVGLKLNLPNFIDRYVSKLSTFVQDLFPSLLTGTLGIFLTITVMYFVLYFMFVQSESFEKSLLKYAPLREHHALQFAKELRNTTYSNILGQGFIAFVQGSLVTMSFFIVGFDDAIFWGVIGFFLSFMPVIGAPVITLPASLILFLNGSNWQGSFMLVFTLLVIINIDNVIRFVINKKLADTHPIVTVIGVIIGLPLFGFVGLVFGPLLLVWFMHLINIYENDKIAEEKLEHRLETKQ</sequence>
<feature type="transmembrane region" description="Helical" evidence="6">
    <location>
        <begin position="34"/>
        <end position="52"/>
    </location>
</feature>
<dbReference type="Pfam" id="PF01594">
    <property type="entry name" value="AI-2E_transport"/>
    <property type="match status" value="1"/>
</dbReference>
<gene>
    <name evidence="7" type="ORF">I5M32_10610</name>
</gene>
<protein>
    <submittedName>
        <fullName evidence="7">AI-2E family transporter</fullName>
    </submittedName>
</protein>
<dbReference type="PANTHER" id="PTHR21716">
    <property type="entry name" value="TRANSMEMBRANE PROTEIN"/>
    <property type="match status" value="1"/>
</dbReference>
<keyword evidence="5 6" id="KW-0472">Membrane</keyword>
<feature type="transmembrane region" description="Helical" evidence="6">
    <location>
        <begin position="195"/>
        <end position="216"/>
    </location>
</feature>
<dbReference type="RefSeq" id="WP_200586216.1">
    <property type="nucleotide sequence ID" value="NZ_JAEHFY010000013.1"/>
</dbReference>
<evidence type="ECO:0000313" key="8">
    <source>
        <dbReference type="Proteomes" id="UP000660024"/>
    </source>
</evidence>
<organism evidence="7 8">
    <name type="scientific">Pedobacter segetis</name>
    <dbReference type="NCBI Taxonomy" id="2793069"/>
    <lineage>
        <taxon>Bacteria</taxon>
        <taxon>Pseudomonadati</taxon>
        <taxon>Bacteroidota</taxon>
        <taxon>Sphingobacteriia</taxon>
        <taxon>Sphingobacteriales</taxon>
        <taxon>Sphingobacteriaceae</taxon>
        <taxon>Pedobacter</taxon>
    </lineage>
</organism>
<proteinExistence type="inferred from homology"/>
<comment type="caution">
    <text evidence="7">The sequence shown here is derived from an EMBL/GenBank/DDBJ whole genome shotgun (WGS) entry which is preliminary data.</text>
</comment>
<accession>A0ABS1BKV6</accession>
<dbReference type="Proteomes" id="UP000660024">
    <property type="component" value="Unassembled WGS sequence"/>
</dbReference>
<evidence type="ECO:0000256" key="1">
    <source>
        <dbReference type="ARBA" id="ARBA00004141"/>
    </source>
</evidence>
<keyword evidence="3 6" id="KW-0812">Transmembrane</keyword>
<dbReference type="EMBL" id="JAEHFY010000013">
    <property type="protein sequence ID" value="MBK0383412.1"/>
    <property type="molecule type" value="Genomic_DNA"/>
</dbReference>
<dbReference type="PANTHER" id="PTHR21716:SF4">
    <property type="entry name" value="TRANSMEMBRANE PROTEIN 245"/>
    <property type="match status" value="1"/>
</dbReference>
<comment type="subcellular location">
    <subcellularLocation>
        <location evidence="1">Membrane</location>
        <topology evidence="1">Multi-pass membrane protein</topology>
    </subcellularLocation>
</comment>
<dbReference type="InterPro" id="IPR002549">
    <property type="entry name" value="AI-2E-like"/>
</dbReference>